<sequence length="118" mass="13487">MDIYAVVKAILKEKKRPFTWLVRQMDMTSDGLKLALKNESIKYRDINRVAGFLEVSPYTFFDAGDKPYKTEESSNLTAESKNEYSSLKNSLKNCKEMSAALKEQIKDKEVIIALLKKG</sequence>
<dbReference type="OrthoDB" id="770167at2"/>
<protein>
    <submittedName>
        <fullName evidence="1">Uncharacterized protein</fullName>
    </submittedName>
</protein>
<dbReference type="Proteomes" id="UP000184287">
    <property type="component" value="Unassembled WGS sequence"/>
</dbReference>
<evidence type="ECO:0000313" key="1">
    <source>
        <dbReference type="EMBL" id="SHG77869.1"/>
    </source>
</evidence>
<proteinExistence type="predicted"/>
<dbReference type="AlphaFoldDB" id="A0A1M5MLT3"/>
<gene>
    <name evidence="1" type="ORF">SAMN04488522_107225</name>
</gene>
<keyword evidence="2" id="KW-1185">Reference proteome</keyword>
<accession>A0A1M5MLT3</accession>
<reference evidence="2" key="1">
    <citation type="submission" date="2016-11" db="EMBL/GenBank/DDBJ databases">
        <authorList>
            <person name="Varghese N."/>
            <person name="Submissions S."/>
        </authorList>
    </citation>
    <scope>NUCLEOTIDE SEQUENCE [LARGE SCALE GENOMIC DNA]</scope>
    <source>
        <strain evidence="2">DSM 16990</strain>
    </source>
</reference>
<evidence type="ECO:0000313" key="2">
    <source>
        <dbReference type="Proteomes" id="UP000184287"/>
    </source>
</evidence>
<dbReference type="EMBL" id="FQUQ01000007">
    <property type="protein sequence ID" value="SHG77869.1"/>
    <property type="molecule type" value="Genomic_DNA"/>
</dbReference>
<dbReference type="RefSeq" id="WP_073237341.1">
    <property type="nucleotide sequence ID" value="NZ_FQUQ01000007.1"/>
</dbReference>
<name>A0A1M5MLT3_9SPHI</name>
<organism evidence="1 2">
    <name type="scientific">Pedobacter caeni</name>
    <dbReference type="NCBI Taxonomy" id="288992"/>
    <lineage>
        <taxon>Bacteria</taxon>
        <taxon>Pseudomonadati</taxon>
        <taxon>Bacteroidota</taxon>
        <taxon>Sphingobacteriia</taxon>
        <taxon>Sphingobacteriales</taxon>
        <taxon>Sphingobacteriaceae</taxon>
        <taxon>Pedobacter</taxon>
    </lineage>
</organism>